<organism evidence="7 8">
    <name type="scientific">Thelonectria olida</name>
    <dbReference type="NCBI Taxonomy" id="1576542"/>
    <lineage>
        <taxon>Eukaryota</taxon>
        <taxon>Fungi</taxon>
        <taxon>Dikarya</taxon>
        <taxon>Ascomycota</taxon>
        <taxon>Pezizomycotina</taxon>
        <taxon>Sordariomycetes</taxon>
        <taxon>Hypocreomycetidae</taxon>
        <taxon>Hypocreales</taxon>
        <taxon>Nectriaceae</taxon>
        <taxon>Thelonectria</taxon>
    </lineage>
</organism>
<comment type="subcellular location">
    <subcellularLocation>
        <location evidence="1">Nucleus</location>
    </subcellularLocation>
</comment>
<name>A0A9P8WKE7_9HYPO</name>
<sequence>MAASDTAVPLTMGGGRAPDRRGSPQPPSQSKRDRKRNALLDRLATMNDKFQRERDMTYRDQLQKIQFDTSLVQRFDPYNPQVLEVISDLQKEHRQTQGPPVNAEDARSLLDMAGIRFSDFIDEVEDLVEIRDFQLAQSKNEYERRLQEYKNTYAYKLETAKREHRALTSTLRDRLINTLTQKKNRLNREKEVLEINDSNALLLNPNQFSLTNPSSPGGTHGKRATRLRKDADDLSTMYTDKKRKRHPGDDDGSPAPMRRALDPNNTTPLWQSEKARAAAKQNGPVYSIDKLFTEKELSLNYNSAAIAAHQYILRNRVNGNGSSPDDTDSGNGNENGEDADSQPSAPVMERSVSHATRSTRGGANHNFLDDKILGIEGIANFEIPGNLDLIHAQEPPKMPPPVPQQYLKPYPRSADQNFPTPLSNEDINSDITVMGYFKQYDQLHKPGAHLDASSGVRKILEAVSTPYARARYVGFTGASREDPENLRDALGLPGVSNLRDQPGPALLPTAAAHSSAAAPMSRQSSSGGVAMSRQGTNGSTRGKGRRN</sequence>
<accession>A0A9P8WKE7</accession>
<reference evidence="7 8" key="1">
    <citation type="journal article" date="2021" name="Nat. Commun.">
        <title>Genetic determinants of endophytism in the Arabidopsis root mycobiome.</title>
        <authorList>
            <person name="Mesny F."/>
            <person name="Miyauchi S."/>
            <person name="Thiergart T."/>
            <person name="Pickel B."/>
            <person name="Atanasova L."/>
            <person name="Karlsson M."/>
            <person name="Huettel B."/>
            <person name="Barry K.W."/>
            <person name="Haridas S."/>
            <person name="Chen C."/>
            <person name="Bauer D."/>
            <person name="Andreopoulos W."/>
            <person name="Pangilinan J."/>
            <person name="LaButti K."/>
            <person name="Riley R."/>
            <person name="Lipzen A."/>
            <person name="Clum A."/>
            <person name="Drula E."/>
            <person name="Henrissat B."/>
            <person name="Kohler A."/>
            <person name="Grigoriev I.V."/>
            <person name="Martin F.M."/>
            <person name="Hacquard S."/>
        </authorList>
    </citation>
    <scope>NUCLEOTIDE SEQUENCE [LARGE SCALE GENOMIC DNA]</scope>
    <source>
        <strain evidence="7 8">MPI-CAGE-CH-0241</strain>
    </source>
</reference>
<evidence type="ECO:0000313" key="8">
    <source>
        <dbReference type="Proteomes" id="UP000777438"/>
    </source>
</evidence>
<dbReference type="AlphaFoldDB" id="A0A9P8WKE7"/>
<feature type="region of interest" description="Disordered" evidence="6">
    <location>
        <begin position="317"/>
        <end position="364"/>
    </location>
</feature>
<keyword evidence="5" id="KW-0539">Nucleus</keyword>
<feature type="region of interest" description="Disordered" evidence="6">
    <location>
        <begin position="479"/>
        <end position="547"/>
    </location>
</feature>
<evidence type="ECO:0000256" key="1">
    <source>
        <dbReference type="ARBA" id="ARBA00004123"/>
    </source>
</evidence>
<dbReference type="EMBL" id="JAGPYM010000001">
    <property type="protein sequence ID" value="KAH6900128.1"/>
    <property type="molecule type" value="Genomic_DNA"/>
</dbReference>
<protein>
    <submittedName>
        <fullName evidence="7">Sds3-like-domain-containing protein</fullName>
    </submittedName>
</protein>
<gene>
    <name evidence="7" type="ORF">B0T10DRAFT_16853</name>
</gene>
<proteinExistence type="predicted"/>
<dbReference type="SMART" id="SM01401">
    <property type="entry name" value="Sds3"/>
    <property type="match status" value="1"/>
</dbReference>
<dbReference type="OrthoDB" id="70376at2759"/>
<evidence type="ECO:0000256" key="2">
    <source>
        <dbReference type="ARBA" id="ARBA00022491"/>
    </source>
</evidence>
<feature type="region of interest" description="Disordered" evidence="6">
    <location>
        <begin position="1"/>
        <end position="36"/>
    </location>
</feature>
<dbReference type="InterPro" id="IPR013907">
    <property type="entry name" value="Sds3"/>
</dbReference>
<evidence type="ECO:0000256" key="5">
    <source>
        <dbReference type="ARBA" id="ARBA00023242"/>
    </source>
</evidence>
<dbReference type="GO" id="GO:0010468">
    <property type="term" value="P:regulation of gene expression"/>
    <property type="evidence" value="ECO:0007669"/>
    <property type="project" value="UniProtKB-ARBA"/>
</dbReference>
<feature type="compositionally biased region" description="Low complexity" evidence="6">
    <location>
        <begin position="504"/>
        <end position="519"/>
    </location>
</feature>
<dbReference type="PANTHER" id="PTHR21964">
    <property type="entry name" value="BREAST CANCER METASTASIS-SUPPRESSOR 1"/>
    <property type="match status" value="1"/>
</dbReference>
<keyword evidence="3" id="KW-0805">Transcription regulation</keyword>
<evidence type="ECO:0000256" key="6">
    <source>
        <dbReference type="SAM" id="MobiDB-lite"/>
    </source>
</evidence>
<dbReference type="GO" id="GO:0005654">
    <property type="term" value="C:nucleoplasm"/>
    <property type="evidence" value="ECO:0007669"/>
    <property type="project" value="UniProtKB-ARBA"/>
</dbReference>
<feature type="region of interest" description="Disordered" evidence="6">
    <location>
        <begin position="204"/>
        <end position="281"/>
    </location>
</feature>
<evidence type="ECO:0000313" key="7">
    <source>
        <dbReference type="EMBL" id="KAH6900128.1"/>
    </source>
</evidence>
<dbReference type="Proteomes" id="UP000777438">
    <property type="component" value="Unassembled WGS sequence"/>
</dbReference>
<feature type="compositionally biased region" description="Polar residues" evidence="6">
    <location>
        <begin position="521"/>
        <end position="540"/>
    </location>
</feature>
<feature type="compositionally biased region" description="Polar residues" evidence="6">
    <location>
        <begin position="317"/>
        <end position="334"/>
    </location>
</feature>
<evidence type="ECO:0000256" key="3">
    <source>
        <dbReference type="ARBA" id="ARBA00023015"/>
    </source>
</evidence>
<dbReference type="Pfam" id="PF08598">
    <property type="entry name" value="Sds3"/>
    <property type="match status" value="1"/>
</dbReference>
<keyword evidence="2" id="KW-0678">Repressor</keyword>
<keyword evidence="4" id="KW-0804">Transcription</keyword>
<comment type="caution">
    <text evidence="7">The sequence shown here is derived from an EMBL/GenBank/DDBJ whole genome shotgun (WGS) entry which is preliminary data.</text>
</comment>
<evidence type="ECO:0000256" key="4">
    <source>
        <dbReference type="ARBA" id="ARBA00023163"/>
    </source>
</evidence>
<keyword evidence="8" id="KW-1185">Reference proteome</keyword>
<feature type="compositionally biased region" description="Polar residues" evidence="6">
    <location>
        <begin position="204"/>
        <end position="217"/>
    </location>
</feature>